<proteinExistence type="predicted"/>
<reference evidence="1 2" key="1">
    <citation type="journal article" date="2024" name="G3 (Bethesda)">
        <title>Genome assembly of Hibiscus sabdariffa L. provides insights into metabolisms of medicinal natural products.</title>
        <authorList>
            <person name="Kim T."/>
        </authorList>
    </citation>
    <scope>NUCLEOTIDE SEQUENCE [LARGE SCALE GENOMIC DNA]</scope>
    <source>
        <strain evidence="1">TK-2024</strain>
        <tissue evidence="1">Old leaves</tissue>
    </source>
</reference>
<protein>
    <submittedName>
        <fullName evidence="1">Uncharacterized protein</fullName>
    </submittedName>
</protein>
<evidence type="ECO:0000313" key="2">
    <source>
        <dbReference type="Proteomes" id="UP001396334"/>
    </source>
</evidence>
<organism evidence="1 2">
    <name type="scientific">Hibiscus sabdariffa</name>
    <name type="common">roselle</name>
    <dbReference type="NCBI Taxonomy" id="183260"/>
    <lineage>
        <taxon>Eukaryota</taxon>
        <taxon>Viridiplantae</taxon>
        <taxon>Streptophyta</taxon>
        <taxon>Embryophyta</taxon>
        <taxon>Tracheophyta</taxon>
        <taxon>Spermatophyta</taxon>
        <taxon>Magnoliopsida</taxon>
        <taxon>eudicotyledons</taxon>
        <taxon>Gunneridae</taxon>
        <taxon>Pentapetalae</taxon>
        <taxon>rosids</taxon>
        <taxon>malvids</taxon>
        <taxon>Malvales</taxon>
        <taxon>Malvaceae</taxon>
        <taxon>Malvoideae</taxon>
        <taxon>Hibiscus</taxon>
    </lineage>
</organism>
<name>A0ABR1ZIC7_9ROSI</name>
<dbReference type="EMBL" id="JBBPBN010001102">
    <property type="protein sequence ID" value="KAK8479880.1"/>
    <property type="molecule type" value="Genomic_DNA"/>
</dbReference>
<dbReference type="Proteomes" id="UP001396334">
    <property type="component" value="Unassembled WGS sequence"/>
</dbReference>
<evidence type="ECO:0000313" key="1">
    <source>
        <dbReference type="EMBL" id="KAK8479880.1"/>
    </source>
</evidence>
<accession>A0ABR1ZIC7</accession>
<gene>
    <name evidence="1" type="ORF">V6N11_037825</name>
</gene>
<keyword evidence="2" id="KW-1185">Reference proteome</keyword>
<feature type="non-terminal residue" evidence="1">
    <location>
        <position position="1"/>
    </location>
</feature>
<sequence length="94" mass="10711">HPAEHANSVSHFSIGNEDFISRGLSDMDISSSHKRKCELEDIISHHTTNKRLLRDEILDEVIEIEPGIWKSFGSGLIENEEVFNFVFSPGFKEL</sequence>
<comment type="caution">
    <text evidence="1">The sequence shown here is derived from an EMBL/GenBank/DDBJ whole genome shotgun (WGS) entry which is preliminary data.</text>
</comment>